<dbReference type="GO" id="GO:0006970">
    <property type="term" value="P:response to osmotic stress"/>
    <property type="evidence" value="ECO:0007669"/>
    <property type="project" value="UniProtKB-ARBA"/>
</dbReference>
<dbReference type="NCBIfam" id="TIGR01186">
    <property type="entry name" value="proV"/>
    <property type="match status" value="1"/>
</dbReference>
<dbReference type="InterPro" id="IPR005892">
    <property type="entry name" value="Gly-betaine_transp_ATP-bd"/>
</dbReference>
<sequence length="357" mass="38347">MSTITAPPLSPATTAAVADFAVDNLWKVFGPGAENVVDNPDFTELTTAEILERTGNVVAVRDLSFQVGRGEVFVIMGLSGSGKSTLVRCLTRLIEPTAGRIAMRGDDLRGLGPAALREFRRTKAAMVFQHFGLLPFRTVVDNIAYGLEIRGVGKAERRARALEMVSLVGLEGYEWRYPSQLSGGMQQRVGLARALAGDPDVLLFDEPFSALDPLIRRNMQAEIVRLHHEMGKTMVFVTHDLSEALKLGDRILIMRHGELQQIGTGAELVGAPANDYVADFVSDVPIASVLTLRWIARAGDTAADAPHLPAETVISDAIPVVLASSVPVRVTDATGTVIGVVDRDAVLRAVAGERHPA</sequence>
<dbReference type="EMBL" id="FMYG01000005">
    <property type="protein sequence ID" value="SDC54337.1"/>
    <property type="molecule type" value="Genomic_DNA"/>
</dbReference>
<dbReference type="OrthoDB" id="9802264at2"/>
<keyword evidence="2" id="KW-0813">Transport</keyword>
<dbReference type="GO" id="GO:0016887">
    <property type="term" value="F:ATP hydrolysis activity"/>
    <property type="evidence" value="ECO:0007669"/>
    <property type="project" value="InterPro"/>
</dbReference>
<dbReference type="InterPro" id="IPR027417">
    <property type="entry name" value="P-loop_NTPase"/>
</dbReference>
<dbReference type="SUPFAM" id="SSF52540">
    <property type="entry name" value="P-loop containing nucleoside triphosphate hydrolases"/>
    <property type="match status" value="1"/>
</dbReference>
<name>A0A1G6MGD7_9MICO</name>
<dbReference type="STRING" id="993073.AS029_11125"/>
<dbReference type="GO" id="GO:0005524">
    <property type="term" value="F:ATP binding"/>
    <property type="evidence" value="ECO:0007669"/>
    <property type="project" value="UniProtKB-KW"/>
</dbReference>
<proteinExistence type="inferred from homology"/>
<comment type="similarity">
    <text evidence="1">Belongs to the ABC transporter superfamily.</text>
</comment>
<dbReference type="FunFam" id="3.40.50.300:FF:000201">
    <property type="entry name" value="Glycine betaine/L-proline ABC transporter ATP-binding protein"/>
    <property type="match status" value="1"/>
</dbReference>
<keyword evidence="3" id="KW-0547">Nucleotide-binding</keyword>
<dbReference type="InterPro" id="IPR051921">
    <property type="entry name" value="ABC_osmolyte_uptake_ATP-bind"/>
</dbReference>
<evidence type="ECO:0000256" key="3">
    <source>
        <dbReference type="ARBA" id="ARBA00022741"/>
    </source>
</evidence>
<reference evidence="7 8" key="1">
    <citation type="submission" date="2016-09" db="EMBL/GenBank/DDBJ databases">
        <authorList>
            <person name="Capua I."/>
            <person name="De Benedictis P."/>
            <person name="Joannis T."/>
            <person name="Lombin L.H."/>
            <person name="Cattoli G."/>
        </authorList>
    </citation>
    <scope>NUCLEOTIDE SEQUENCE [LARGE SCALE GENOMIC DNA]</scope>
    <source>
        <strain evidence="7 8">NIO-1002</strain>
    </source>
</reference>
<dbReference type="SMART" id="SM00382">
    <property type="entry name" value="AAA"/>
    <property type="match status" value="1"/>
</dbReference>
<dbReference type="Pfam" id="PF00005">
    <property type="entry name" value="ABC_tran"/>
    <property type="match status" value="1"/>
</dbReference>
<dbReference type="PROSITE" id="PS50893">
    <property type="entry name" value="ABC_TRANSPORTER_2"/>
    <property type="match status" value="1"/>
</dbReference>
<evidence type="ECO:0000256" key="4">
    <source>
        <dbReference type="ARBA" id="ARBA00022840"/>
    </source>
</evidence>
<evidence type="ECO:0000256" key="5">
    <source>
        <dbReference type="ARBA" id="ARBA00023122"/>
    </source>
</evidence>
<accession>A0A1G6MGD7</accession>
<dbReference type="InterPro" id="IPR017871">
    <property type="entry name" value="ABC_transporter-like_CS"/>
</dbReference>
<dbReference type="AlphaFoldDB" id="A0A1G6MGD7"/>
<dbReference type="CDD" id="cd03294">
    <property type="entry name" value="ABC_Pro_Gly_Betaine"/>
    <property type="match status" value="1"/>
</dbReference>
<protein>
    <submittedName>
        <fullName evidence="7">Glycine betaine/proline transport system ATP-binding protein</fullName>
    </submittedName>
</protein>
<organism evidence="7 8">
    <name type="scientific">Microbacterium enclense</name>
    <dbReference type="NCBI Taxonomy" id="993073"/>
    <lineage>
        <taxon>Bacteria</taxon>
        <taxon>Bacillati</taxon>
        <taxon>Actinomycetota</taxon>
        <taxon>Actinomycetes</taxon>
        <taxon>Micrococcales</taxon>
        <taxon>Microbacteriaceae</taxon>
        <taxon>Microbacterium</taxon>
    </lineage>
</organism>
<dbReference type="GO" id="GO:0016020">
    <property type="term" value="C:membrane"/>
    <property type="evidence" value="ECO:0007669"/>
    <property type="project" value="InterPro"/>
</dbReference>
<dbReference type="GO" id="GO:0031460">
    <property type="term" value="P:glycine betaine transport"/>
    <property type="evidence" value="ECO:0007669"/>
    <property type="project" value="InterPro"/>
</dbReference>
<dbReference type="PANTHER" id="PTHR43869:SF1">
    <property type="entry name" value="GLYCINE BETAINE_PROLINE BETAINE TRANSPORT SYSTEM ATP-BINDING PROTEIN PROV"/>
    <property type="match status" value="1"/>
</dbReference>
<dbReference type="Gene3D" id="3.40.50.300">
    <property type="entry name" value="P-loop containing nucleotide triphosphate hydrolases"/>
    <property type="match status" value="1"/>
</dbReference>
<evidence type="ECO:0000256" key="2">
    <source>
        <dbReference type="ARBA" id="ARBA00022448"/>
    </source>
</evidence>
<dbReference type="InterPro" id="IPR003439">
    <property type="entry name" value="ABC_transporter-like_ATP-bd"/>
</dbReference>
<evidence type="ECO:0000313" key="8">
    <source>
        <dbReference type="Proteomes" id="UP000183203"/>
    </source>
</evidence>
<dbReference type="RefSeq" id="WP_058232661.1">
    <property type="nucleotide sequence ID" value="NZ_FMYG01000005.1"/>
</dbReference>
<dbReference type="Proteomes" id="UP000183203">
    <property type="component" value="Unassembled WGS sequence"/>
</dbReference>
<dbReference type="InterPro" id="IPR003593">
    <property type="entry name" value="AAA+_ATPase"/>
</dbReference>
<gene>
    <name evidence="7" type="ORF">SAMN05216418_2498</name>
</gene>
<keyword evidence="5" id="KW-0129">CBS domain</keyword>
<evidence type="ECO:0000259" key="6">
    <source>
        <dbReference type="PROSITE" id="PS50893"/>
    </source>
</evidence>
<keyword evidence="4 7" id="KW-0067">ATP-binding</keyword>
<dbReference type="PANTHER" id="PTHR43869">
    <property type="entry name" value="GLYCINE BETAINE/PROLINE BETAINE TRANSPORT SYSTEM ATP-BINDING PROTEIN PROV"/>
    <property type="match status" value="1"/>
</dbReference>
<evidence type="ECO:0000313" key="7">
    <source>
        <dbReference type="EMBL" id="SDC54337.1"/>
    </source>
</evidence>
<feature type="domain" description="ABC transporter" evidence="6">
    <location>
        <begin position="45"/>
        <end position="281"/>
    </location>
</feature>
<dbReference type="PROSITE" id="PS00211">
    <property type="entry name" value="ABC_TRANSPORTER_1"/>
    <property type="match status" value="1"/>
</dbReference>
<evidence type="ECO:0000256" key="1">
    <source>
        <dbReference type="ARBA" id="ARBA00005417"/>
    </source>
</evidence>